<evidence type="ECO:0000313" key="13">
    <source>
        <dbReference type="EMBL" id="GGC85818.1"/>
    </source>
</evidence>
<dbReference type="RefSeq" id="WP_150277692.1">
    <property type="nucleotide sequence ID" value="NZ_BMFF01000001.1"/>
</dbReference>
<feature type="domain" description="Ketopantoate reductase N-terminal" evidence="11">
    <location>
        <begin position="3"/>
        <end position="150"/>
    </location>
</feature>
<gene>
    <name evidence="13" type="primary">panE-2</name>
    <name evidence="13" type="ORF">GCM10007418_01980</name>
</gene>
<dbReference type="EMBL" id="BMFF01000001">
    <property type="protein sequence ID" value="GGC85818.1"/>
    <property type="molecule type" value="Genomic_DNA"/>
</dbReference>
<evidence type="ECO:0000256" key="10">
    <source>
        <dbReference type="RuleBase" id="RU362068"/>
    </source>
</evidence>
<reference evidence="14" key="1">
    <citation type="journal article" date="2019" name="Int. J. Syst. Evol. Microbiol.">
        <title>The Global Catalogue of Microorganisms (GCM) 10K type strain sequencing project: providing services to taxonomists for standard genome sequencing and annotation.</title>
        <authorList>
            <consortium name="The Broad Institute Genomics Platform"/>
            <consortium name="The Broad Institute Genome Sequencing Center for Infectious Disease"/>
            <person name="Wu L."/>
            <person name="Ma J."/>
        </authorList>
    </citation>
    <scope>NUCLEOTIDE SEQUENCE [LARGE SCALE GENOMIC DNA]</scope>
    <source>
        <strain evidence="14">CGMCC 1.12482</strain>
    </source>
</reference>
<dbReference type="Pfam" id="PF08546">
    <property type="entry name" value="ApbA_C"/>
    <property type="match status" value="1"/>
</dbReference>
<evidence type="ECO:0000256" key="9">
    <source>
        <dbReference type="ARBA" id="ARBA00048793"/>
    </source>
</evidence>
<dbReference type="InterPro" id="IPR050838">
    <property type="entry name" value="Ketopantoate_reductase"/>
</dbReference>
<dbReference type="PANTHER" id="PTHR43765">
    <property type="entry name" value="2-DEHYDROPANTOATE 2-REDUCTASE-RELATED"/>
    <property type="match status" value="1"/>
</dbReference>
<keyword evidence="14" id="KW-1185">Reference proteome</keyword>
<comment type="catalytic activity">
    <reaction evidence="9 10">
        <text>(R)-pantoate + NADP(+) = 2-dehydropantoate + NADPH + H(+)</text>
        <dbReference type="Rhea" id="RHEA:16233"/>
        <dbReference type="ChEBI" id="CHEBI:11561"/>
        <dbReference type="ChEBI" id="CHEBI:15378"/>
        <dbReference type="ChEBI" id="CHEBI:15980"/>
        <dbReference type="ChEBI" id="CHEBI:57783"/>
        <dbReference type="ChEBI" id="CHEBI:58349"/>
        <dbReference type="EC" id="1.1.1.169"/>
    </reaction>
</comment>
<dbReference type="EC" id="1.1.1.169" evidence="3 10"/>
<comment type="pathway">
    <text evidence="1 10">Cofactor biosynthesis; (R)-pantothenate biosynthesis; (R)-pantoate from 3-methyl-2-oxobutanoate: step 2/2.</text>
</comment>
<dbReference type="PANTHER" id="PTHR43765:SF2">
    <property type="entry name" value="2-DEHYDROPANTOATE 2-REDUCTASE"/>
    <property type="match status" value="1"/>
</dbReference>
<dbReference type="Proteomes" id="UP000638188">
    <property type="component" value="Unassembled WGS sequence"/>
</dbReference>
<keyword evidence="7 10" id="KW-0560">Oxidoreductase</keyword>
<dbReference type="Pfam" id="PF02558">
    <property type="entry name" value="ApbA"/>
    <property type="match status" value="1"/>
</dbReference>
<feature type="domain" description="Ketopantoate reductase C-terminal" evidence="12">
    <location>
        <begin position="176"/>
        <end position="294"/>
    </location>
</feature>
<sequence length="305" mass="33235">MHFHILGAGSLGLLWAGRLIQAGYPVSLIMRTHEAVEQWQAAGSMLTFEHQGTRQKYLMEATLGSHTEALDYLVVATKAHAVASALAPLVSRLRSDSAVIMLQNGLGSQQQARALCRSSRVLCASVTDGAWLREPGHVVWAGQGTTRIGDEAGGLCPPWLESLKQTTLDWVWEQDIGRVLWQKLAINCAINPFTALYDCLNGEIPARAGAELDALTHELQSLLQSQGYAEQAAELPDVISTVILKTAQNSSSMRQDVHAGRRTEIDYILGHACRAAEKARLEVPAMRHLHARLKTHLAMLGLPGD</sequence>
<evidence type="ECO:0000256" key="8">
    <source>
        <dbReference type="ARBA" id="ARBA00032024"/>
    </source>
</evidence>
<evidence type="ECO:0000256" key="7">
    <source>
        <dbReference type="ARBA" id="ARBA00023002"/>
    </source>
</evidence>
<name>A0ABQ1NVR6_9GAMM</name>
<dbReference type="NCBIfam" id="TIGR00745">
    <property type="entry name" value="apbA_panE"/>
    <property type="match status" value="1"/>
</dbReference>
<keyword evidence="5 10" id="KW-0566">Pantothenate biosynthesis</keyword>
<dbReference type="InterPro" id="IPR003710">
    <property type="entry name" value="ApbA"/>
</dbReference>
<keyword evidence="6 10" id="KW-0521">NADP</keyword>
<proteinExistence type="inferred from homology"/>
<evidence type="ECO:0000259" key="11">
    <source>
        <dbReference type="Pfam" id="PF02558"/>
    </source>
</evidence>
<evidence type="ECO:0000256" key="1">
    <source>
        <dbReference type="ARBA" id="ARBA00004994"/>
    </source>
</evidence>
<dbReference type="InterPro" id="IPR008927">
    <property type="entry name" value="6-PGluconate_DH-like_C_sf"/>
</dbReference>
<evidence type="ECO:0000313" key="14">
    <source>
        <dbReference type="Proteomes" id="UP000638188"/>
    </source>
</evidence>
<protein>
    <recommendedName>
        <fullName evidence="4 10">2-dehydropantoate 2-reductase</fullName>
        <ecNumber evidence="3 10">1.1.1.169</ecNumber>
    </recommendedName>
    <alternativeName>
        <fullName evidence="8 10">Ketopantoate reductase</fullName>
    </alternativeName>
</protein>
<evidence type="ECO:0000256" key="2">
    <source>
        <dbReference type="ARBA" id="ARBA00007870"/>
    </source>
</evidence>
<organism evidence="13 14">
    <name type="scientific">Halopseudomonas salina</name>
    <dbReference type="NCBI Taxonomy" id="1323744"/>
    <lineage>
        <taxon>Bacteria</taxon>
        <taxon>Pseudomonadati</taxon>
        <taxon>Pseudomonadota</taxon>
        <taxon>Gammaproteobacteria</taxon>
        <taxon>Pseudomonadales</taxon>
        <taxon>Pseudomonadaceae</taxon>
        <taxon>Halopseudomonas</taxon>
    </lineage>
</organism>
<dbReference type="SUPFAM" id="SSF51735">
    <property type="entry name" value="NAD(P)-binding Rossmann-fold domains"/>
    <property type="match status" value="1"/>
</dbReference>
<evidence type="ECO:0000256" key="4">
    <source>
        <dbReference type="ARBA" id="ARBA00019465"/>
    </source>
</evidence>
<evidence type="ECO:0000256" key="6">
    <source>
        <dbReference type="ARBA" id="ARBA00022857"/>
    </source>
</evidence>
<dbReference type="Gene3D" id="1.10.1040.10">
    <property type="entry name" value="N-(1-d-carboxylethyl)-l-norvaline Dehydrogenase, domain 2"/>
    <property type="match status" value="1"/>
</dbReference>
<dbReference type="InterPro" id="IPR013332">
    <property type="entry name" value="KPR_N"/>
</dbReference>
<dbReference type="Gene3D" id="3.40.50.720">
    <property type="entry name" value="NAD(P)-binding Rossmann-like Domain"/>
    <property type="match status" value="1"/>
</dbReference>
<comment type="function">
    <text evidence="10">Catalyzes the NADPH-dependent reduction of ketopantoate into pantoic acid.</text>
</comment>
<evidence type="ECO:0000259" key="12">
    <source>
        <dbReference type="Pfam" id="PF08546"/>
    </source>
</evidence>
<evidence type="ECO:0000256" key="5">
    <source>
        <dbReference type="ARBA" id="ARBA00022655"/>
    </source>
</evidence>
<comment type="caution">
    <text evidence="13">The sequence shown here is derived from an EMBL/GenBank/DDBJ whole genome shotgun (WGS) entry which is preliminary data.</text>
</comment>
<comment type="similarity">
    <text evidence="2 10">Belongs to the ketopantoate reductase family.</text>
</comment>
<evidence type="ECO:0000256" key="3">
    <source>
        <dbReference type="ARBA" id="ARBA00013014"/>
    </source>
</evidence>
<dbReference type="InterPro" id="IPR036291">
    <property type="entry name" value="NAD(P)-bd_dom_sf"/>
</dbReference>
<accession>A0ABQ1NVR6</accession>
<dbReference type="SUPFAM" id="SSF48179">
    <property type="entry name" value="6-phosphogluconate dehydrogenase C-terminal domain-like"/>
    <property type="match status" value="1"/>
</dbReference>
<dbReference type="InterPro" id="IPR013752">
    <property type="entry name" value="KPA_reductase"/>
</dbReference>
<dbReference type="InterPro" id="IPR013328">
    <property type="entry name" value="6PGD_dom2"/>
</dbReference>